<keyword evidence="6" id="KW-1185">Reference proteome</keyword>
<dbReference type="GO" id="GO:0016787">
    <property type="term" value="F:hydrolase activity"/>
    <property type="evidence" value="ECO:0007669"/>
    <property type="project" value="UniProtKB-KW"/>
</dbReference>
<feature type="signal peptide" evidence="4">
    <location>
        <begin position="1"/>
        <end position="29"/>
    </location>
</feature>
<dbReference type="PANTHER" id="PTHR34135:SF2">
    <property type="entry name" value="LYSOZYME"/>
    <property type="match status" value="1"/>
</dbReference>
<name>A0ABQ6CTU5_9HYPH</name>
<keyword evidence="2 5" id="KW-0378">Hydrolase</keyword>
<comment type="similarity">
    <text evidence="1">Belongs to the glycosyl hydrolase 25 family.</text>
</comment>
<dbReference type="Proteomes" id="UP001156882">
    <property type="component" value="Unassembled WGS sequence"/>
</dbReference>
<dbReference type="InterPro" id="IPR017853">
    <property type="entry name" value="GH"/>
</dbReference>
<evidence type="ECO:0000313" key="5">
    <source>
        <dbReference type="EMBL" id="GLS23777.1"/>
    </source>
</evidence>
<keyword evidence="4" id="KW-0732">Signal</keyword>
<dbReference type="SMART" id="SM00641">
    <property type="entry name" value="Glyco_25"/>
    <property type="match status" value="1"/>
</dbReference>
<organism evidence="5 6">
    <name type="scientific">Labrys miyagiensis</name>
    <dbReference type="NCBI Taxonomy" id="346912"/>
    <lineage>
        <taxon>Bacteria</taxon>
        <taxon>Pseudomonadati</taxon>
        <taxon>Pseudomonadota</taxon>
        <taxon>Alphaproteobacteria</taxon>
        <taxon>Hyphomicrobiales</taxon>
        <taxon>Xanthobacteraceae</taxon>
        <taxon>Labrys</taxon>
    </lineage>
</organism>
<dbReference type="InterPro" id="IPR002053">
    <property type="entry name" value="Glyco_hydro_25"/>
</dbReference>
<sequence length="251" mass="27967">MRSLSRLVRFGLIVAGVLLASACSTVEQAYPGPNEFPVHGIDVSKYQGAIDWQAAAQGGVRFAYLKATEGGDRVDDQFQANWNGARAAGIPTGAYHFYYFCRPVEDQIAWFKTHVPPAADALPPVLDMEWNQLSPTCKLRPPAAKIHADMGKFLAEMERFYGKKPIIYTTVDFHRQILTGELENYPFWVRSVSGHPEQRYGKRSWAFWQYTATGSVPGVRGKVDRNAFAGSEKQWQDFLAQNIATGSVASN</sequence>
<dbReference type="RefSeq" id="WP_284316706.1">
    <property type="nucleotide sequence ID" value="NZ_BSPC01000080.1"/>
</dbReference>
<dbReference type="SUPFAM" id="SSF51445">
    <property type="entry name" value="(Trans)glycosidases"/>
    <property type="match status" value="1"/>
</dbReference>
<evidence type="ECO:0000313" key="6">
    <source>
        <dbReference type="Proteomes" id="UP001156882"/>
    </source>
</evidence>
<dbReference type="PANTHER" id="PTHR34135">
    <property type="entry name" value="LYSOZYME"/>
    <property type="match status" value="1"/>
</dbReference>
<keyword evidence="3" id="KW-0326">Glycosidase</keyword>
<evidence type="ECO:0000256" key="4">
    <source>
        <dbReference type="SAM" id="SignalP"/>
    </source>
</evidence>
<reference evidence="6" key="1">
    <citation type="journal article" date="2019" name="Int. J. Syst. Evol. Microbiol.">
        <title>The Global Catalogue of Microorganisms (GCM) 10K type strain sequencing project: providing services to taxonomists for standard genome sequencing and annotation.</title>
        <authorList>
            <consortium name="The Broad Institute Genomics Platform"/>
            <consortium name="The Broad Institute Genome Sequencing Center for Infectious Disease"/>
            <person name="Wu L."/>
            <person name="Ma J."/>
        </authorList>
    </citation>
    <scope>NUCLEOTIDE SEQUENCE [LARGE SCALE GENOMIC DNA]</scope>
    <source>
        <strain evidence="6">NBRC 101365</strain>
    </source>
</reference>
<evidence type="ECO:0000256" key="1">
    <source>
        <dbReference type="ARBA" id="ARBA00010646"/>
    </source>
</evidence>
<evidence type="ECO:0000256" key="2">
    <source>
        <dbReference type="ARBA" id="ARBA00022801"/>
    </source>
</evidence>
<protein>
    <submittedName>
        <fullName evidence="5">Glycoside hydrolase</fullName>
    </submittedName>
</protein>
<dbReference type="InterPro" id="IPR018077">
    <property type="entry name" value="Glyco_hydro_fam25_subgr"/>
</dbReference>
<dbReference type="PROSITE" id="PS51904">
    <property type="entry name" value="GLYCOSYL_HYDROL_F25_2"/>
    <property type="match status" value="1"/>
</dbReference>
<dbReference type="EMBL" id="BSPC01000080">
    <property type="protein sequence ID" value="GLS23777.1"/>
    <property type="molecule type" value="Genomic_DNA"/>
</dbReference>
<dbReference type="CDD" id="cd06413">
    <property type="entry name" value="GH25_muramidase_1"/>
    <property type="match status" value="1"/>
</dbReference>
<proteinExistence type="inferred from homology"/>
<evidence type="ECO:0000256" key="3">
    <source>
        <dbReference type="ARBA" id="ARBA00023295"/>
    </source>
</evidence>
<dbReference type="Pfam" id="PF01183">
    <property type="entry name" value="Glyco_hydro_25"/>
    <property type="match status" value="1"/>
</dbReference>
<dbReference type="PROSITE" id="PS51257">
    <property type="entry name" value="PROKAR_LIPOPROTEIN"/>
    <property type="match status" value="1"/>
</dbReference>
<dbReference type="Gene3D" id="3.20.20.80">
    <property type="entry name" value="Glycosidases"/>
    <property type="match status" value="1"/>
</dbReference>
<feature type="chain" id="PRO_5046221235" evidence="4">
    <location>
        <begin position="30"/>
        <end position="251"/>
    </location>
</feature>
<comment type="caution">
    <text evidence="5">The sequence shown here is derived from an EMBL/GenBank/DDBJ whole genome shotgun (WGS) entry which is preliminary data.</text>
</comment>
<accession>A0ABQ6CTU5</accession>
<gene>
    <name evidence="5" type="primary">lyc</name>
    <name evidence="5" type="ORF">GCM10007874_67980</name>
</gene>